<evidence type="ECO:0000313" key="1">
    <source>
        <dbReference type="EMBL" id="UVI36870.1"/>
    </source>
</evidence>
<reference evidence="1" key="1">
    <citation type="submission" date="2022-03" db="EMBL/GenBank/DDBJ databases">
        <title>Brevibacterium spongiae sp. nov., isolated from marine sponge.</title>
        <authorList>
            <person name="Li Z."/>
            <person name="Zhang M."/>
        </authorList>
    </citation>
    <scope>NUCLEOTIDE SEQUENCE</scope>
    <source>
        <strain evidence="1">WHS-Z9</strain>
    </source>
</reference>
<dbReference type="Gene3D" id="3.40.50.300">
    <property type="entry name" value="P-loop containing nucleotide triphosphate hydrolases"/>
    <property type="match status" value="1"/>
</dbReference>
<proteinExistence type="predicted"/>
<organism evidence="1 2">
    <name type="scientific">Brevibacterium spongiae</name>
    <dbReference type="NCBI Taxonomy" id="2909672"/>
    <lineage>
        <taxon>Bacteria</taxon>
        <taxon>Bacillati</taxon>
        <taxon>Actinomycetota</taxon>
        <taxon>Actinomycetes</taxon>
        <taxon>Micrococcales</taxon>
        <taxon>Brevibacteriaceae</taxon>
        <taxon>Brevibacterium</taxon>
    </lineage>
</organism>
<dbReference type="PANTHER" id="PTHR34301">
    <property type="entry name" value="DNA-BINDING PROTEIN-RELATED"/>
    <property type="match status" value="1"/>
</dbReference>
<dbReference type="GO" id="GO:0005524">
    <property type="term" value="F:ATP binding"/>
    <property type="evidence" value="ECO:0007669"/>
    <property type="project" value="UniProtKB-KW"/>
</dbReference>
<gene>
    <name evidence="1" type="ORF">L1F31_04230</name>
</gene>
<keyword evidence="1" id="KW-0067">ATP-binding</keyword>
<dbReference type="InterPro" id="IPR027417">
    <property type="entry name" value="P-loop_NTPase"/>
</dbReference>
<dbReference type="Proteomes" id="UP001064879">
    <property type="component" value="Chromosome"/>
</dbReference>
<dbReference type="PANTHER" id="PTHR34301:SF8">
    <property type="entry name" value="ATPASE DOMAIN-CONTAINING PROTEIN"/>
    <property type="match status" value="1"/>
</dbReference>
<evidence type="ECO:0000313" key="2">
    <source>
        <dbReference type="Proteomes" id="UP001064879"/>
    </source>
</evidence>
<dbReference type="SUPFAM" id="SSF52540">
    <property type="entry name" value="P-loop containing nucleoside triphosphate hydrolases"/>
    <property type="match status" value="1"/>
</dbReference>
<name>A0ABY5SQN6_9MICO</name>
<dbReference type="RefSeq" id="WP_265419436.1">
    <property type="nucleotide sequence ID" value="NZ_CP093443.1"/>
</dbReference>
<protein>
    <submittedName>
        <fullName evidence="1">ATP-binding protein</fullName>
    </submittedName>
</protein>
<keyword evidence="1" id="KW-0547">Nucleotide-binding</keyword>
<keyword evidence="2" id="KW-1185">Reference proteome</keyword>
<sequence length="412" mass="45430">MRTSTNCPFSPHADVVPPVWAGREDQLRDWSDIVRPRRLAGLPERGRTILGEPGLGKSSLLSKIAGDAAAHGDWVTRQLRIPSKADPLKVVAHAILKLAETAGLATAREKRLGDLIERVSQISLKGYGLSLRESEGPEPFTSLTELLVEVGIAAMNQGDVVVLIHIDEVQNIADEHMLSQLLIALGDAMSREVQVRVPGGRLVDRLLPISVYLTGLPDFADMSSARRGATFARRFATTTLESFGDSDLEAALQPFVLSGWEVPDDQGGIRCVTLEPSARDEILELCKGEPFLFQLAGEKAWYAGSTDAITRDQVLKGWQQAARDEAAGHVERILDRLPGRERELLDAMIELPPKDRSLKNIALAMGFERSSQIGPIAQRLDTNRKIIERGRIYTFRNRAIEAYLSSDWPAHR</sequence>
<accession>A0ABY5SQN6</accession>
<dbReference type="EMBL" id="CP093443">
    <property type="protein sequence ID" value="UVI36870.1"/>
    <property type="molecule type" value="Genomic_DNA"/>
</dbReference>